<comment type="caution">
    <text evidence="2">The sequence shown here is derived from an EMBL/GenBank/DDBJ whole genome shotgun (WGS) entry which is preliminary data.</text>
</comment>
<feature type="compositionally biased region" description="Polar residues" evidence="1">
    <location>
        <begin position="135"/>
        <end position="144"/>
    </location>
</feature>
<accession>A0A179IL82</accession>
<protein>
    <submittedName>
        <fullName evidence="2">Uncharacterized protein</fullName>
    </submittedName>
</protein>
<dbReference type="OMA" id="TIEPMHM"/>
<organism evidence="2 3">
    <name type="scientific">Cordyceps confragosa</name>
    <name type="common">Lecanicillium lecanii</name>
    <dbReference type="NCBI Taxonomy" id="2714763"/>
    <lineage>
        <taxon>Eukaryota</taxon>
        <taxon>Fungi</taxon>
        <taxon>Dikarya</taxon>
        <taxon>Ascomycota</taxon>
        <taxon>Pezizomycotina</taxon>
        <taxon>Sordariomycetes</taxon>
        <taxon>Hypocreomycetidae</taxon>
        <taxon>Hypocreales</taxon>
        <taxon>Cordycipitaceae</taxon>
        <taxon>Akanthomyces</taxon>
    </lineage>
</organism>
<name>A0A179IL82_CORDF</name>
<feature type="region of interest" description="Disordered" evidence="1">
    <location>
        <begin position="128"/>
        <end position="147"/>
    </location>
</feature>
<evidence type="ECO:0000313" key="3">
    <source>
        <dbReference type="Proteomes" id="UP000243081"/>
    </source>
</evidence>
<feature type="compositionally biased region" description="Low complexity" evidence="1">
    <location>
        <begin position="10"/>
        <end position="23"/>
    </location>
</feature>
<feature type="region of interest" description="Disordered" evidence="1">
    <location>
        <begin position="1"/>
        <end position="41"/>
    </location>
</feature>
<reference evidence="2 3" key="1">
    <citation type="submission" date="2016-03" db="EMBL/GenBank/DDBJ databases">
        <title>Fine-scale spatial genetic structure of a fungal parasite of coffee scale insects.</title>
        <authorList>
            <person name="Jackson D."/>
            <person name="Zemenick K.A."/>
            <person name="Malloure B."/>
            <person name="Quandt C.A."/>
            <person name="James T.Y."/>
        </authorList>
    </citation>
    <scope>NUCLEOTIDE SEQUENCE [LARGE SCALE GENOMIC DNA]</scope>
    <source>
        <strain evidence="2 3">UM487</strain>
    </source>
</reference>
<keyword evidence="3" id="KW-1185">Reference proteome</keyword>
<proteinExistence type="predicted"/>
<dbReference type="EMBL" id="LUKN01000719">
    <property type="protein sequence ID" value="OAR02381.1"/>
    <property type="molecule type" value="Genomic_DNA"/>
</dbReference>
<feature type="compositionally biased region" description="Basic and acidic residues" evidence="1">
    <location>
        <begin position="56"/>
        <end position="72"/>
    </location>
</feature>
<evidence type="ECO:0000313" key="2">
    <source>
        <dbReference type="EMBL" id="OAR02381.1"/>
    </source>
</evidence>
<dbReference type="AlphaFoldDB" id="A0A179IL82"/>
<evidence type="ECO:0000256" key="1">
    <source>
        <dbReference type="SAM" id="MobiDB-lite"/>
    </source>
</evidence>
<gene>
    <name evidence="2" type="ORF">LLEC1_02598</name>
</gene>
<feature type="region of interest" description="Disordered" evidence="1">
    <location>
        <begin position="56"/>
        <end position="78"/>
    </location>
</feature>
<dbReference type="OrthoDB" id="5336357at2759"/>
<dbReference type="Proteomes" id="UP000243081">
    <property type="component" value="Unassembled WGS sequence"/>
</dbReference>
<sequence length="170" mass="18888">MTLKRKRSSPELPSSPMSFSSAFSPPPSNGPSTIDSTPRMGLVHPCHLNSRTLKRLRDNRPSQEEIHRERRPTLCSGPPCPFSARISDAAFNGSLTCWGTERTLELLYTAQQQCEDLASPCLDVETPAESEESRQVNSSNQQSLHRFWDIRSQPTAAPGTSIEPIHMVQS</sequence>